<accession>A0A1M7I7W9</accession>
<dbReference type="InterPro" id="IPR009936">
    <property type="entry name" value="DUF1468"/>
</dbReference>
<dbReference type="AlphaFoldDB" id="A0A1M7I7W9"/>
<dbReference type="STRING" id="447595.SAMN05660826_00883"/>
<gene>
    <name evidence="3" type="ORF">SAMN05660826_00883</name>
</gene>
<keyword evidence="1" id="KW-1133">Transmembrane helix</keyword>
<sequence>MEDSKLMNIAVFVFLFLVILGAYANIFMYNINQKIPVLDINSPLVVPFLLNTLLLIMTAIILKNEIGKWRQTKNGDSSEKELVDELKGVLAYFVGLVIYILAVKKLHFEVATFVAMVFGMYMLAKHGKEGRAPVWRIIFTSLILVASIRFVFTGVFKIILP</sequence>
<keyword evidence="1" id="KW-0812">Transmembrane</keyword>
<feature type="transmembrane region" description="Helical" evidence="1">
    <location>
        <begin position="136"/>
        <end position="160"/>
    </location>
</feature>
<keyword evidence="1" id="KW-0472">Membrane</keyword>
<name>A0A1M7I7W9_9FIRM</name>
<dbReference type="EMBL" id="FRCR01000004">
    <property type="protein sequence ID" value="SHM36892.1"/>
    <property type="molecule type" value="Genomic_DNA"/>
</dbReference>
<evidence type="ECO:0000313" key="3">
    <source>
        <dbReference type="EMBL" id="SHM36892.1"/>
    </source>
</evidence>
<dbReference type="Pfam" id="PF07331">
    <property type="entry name" value="TctB"/>
    <property type="match status" value="1"/>
</dbReference>
<evidence type="ECO:0000259" key="2">
    <source>
        <dbReference type="Pfam" id="PF07331"/>
    </source>
</evidence>
<protein>
    <submittedName>
        <fullName evidence="3">Tripartite tricarboxylate transporter TctB family protein</fullName>
    </submittedName>
</protein>
<dbReference type="Proteomes" id="UP000184375">
    <property type="component" value="Unassembled WGS sequence"/>
</dbReference>
<dbReference type="RefSeq" id="WP_073255237.1">
    <property type="nucleotide sequence ID" value="NZ_FRCR01000004.1"/>
</dbReference>
<organism evidence="3 4">
    <name type="scientific">Caldanaerovirga acetigignens</name>
    <dbReference type="NCBI Taxonomy" id="447595"/>
    <lineage>
        <taxon>Bacteria</taxon>
        <taxon>Bacillati</taxon>
        <taxon>Bacillota</taxon>
        <taxon>Clostridia</taxon>
        <taxon>Thermosediminibacterales</taxon>
        <taxon>Thermosediminibacteraceae</taxon>
        <taxon>Caldanaerovirga</taxon>
    </lineage>
</organism>
<proteinExistence type="predicted"/>
<feature type="domain" description="DUF1468" evidence="2">
    <location>
        <begin position="13"/>
        <end position="161"/>
    </location>
</feature>
<dbReference type="OrthoDB" id="9916772at2"/>
<keyword evidence="4" id="KW-1185">Reference proteome</keyword>
<feature type="transmembrane region" description="Helical" evidence="1">
    <location>
        <begin position="82"/>
        <end position="102"/>
    </location>
</feature>
<feature type="transmembrane region" description="Helical" evidence="1">
    <location>
        <begin position="108"/>
        <end position="124"/>
    </location>
</feature>
<evidence type="ECO:0000313" key="4">
    <source>
        <dbReference type="Proteomes" id="UP000184375"/>
    </source>
</evidence>
<feature type="transmembrane region" description="Helical" evidence="1">
    <location>
        <begin position="40"/>
        <end position="62"/>
    </location>
</feature>
<reference evidence="4" key="1">
    <citation type="submission" date="2016-11" db="EMBL/GenBank/DDBJ databases">
        <authorList>
            <person name="Varghese N."/>
            <person name="Submissions S."/>
        </authorList>
    </citation>
    <scope>NUCLEOTIDE SEQUENCE [LARGE SCALE GENOMIC DNA]</scope>
    <source>
        <strain evidence="4">DSM 18802</strain>
    </source>
</reference>
<evidence type="ECO:0000256" key="1">
    <source>
        <dbReference type="SAM" id="Phobius"/>
    </source>
</evidence>